<comment type="subcellular location">
    <subcellularLocation>
        <location evidence="1">Cell inner membrane</location>
        <topology evidence="1">Peripheral membrane protein</topology>
    </subcellularLocation>
</comment>
<dbReference type="PANTHER" id="PTHR43297:SF2">
    <property type="entry name" value="DIPEPTIDE TRANSPORT ATP-BINDING PROTEIN DPPD"/>
    <property type="match status" value="1"/>
</dbReference>
<name>A0A1H9B682_9HYPH</name>
<feature type="domain" description="ABC transporter" evidence="8">
    <location>
        <begin position="9"/>
        <end position="259"/>
    </location>
</feature>
<organism evidence="9 10">
    <name type="scientific">Faunimonas pinastri</name>
    <dbReference type="NCBI Taxonomy" id="1855383"/>
    <lineage>
        <taxon>Bacteria</taxon>
        <taxon>Pseudomonadati</taxon>
        <taxon>Pseudomonadota</taxon>
        <taxon>Alphaproteobacteria</taxon>
        <taxon>Hyphomicrobiales</taxon>
        <taxon>Afifellaceae</taxon>
        <taxon>Faunimonas</taxon>
    </lineage>
</organism>
<keyword evidence="7" id="KW-0472">Membrane</keyword>
<keyword evidence="3" id="KW-0813">Transport</keyword>
<evidence type="ECO:0000256" key="4">
    <source>
        <dbReference type="ARBA" id="ARBA00022475"/>
    </source>
</evidence>
<dbReference type="EMBL" id="FOFG01000001">
    <property type="protein sequence ID" value="SEP84221.1"/>
    <property type="molecule type" value="Genomic_DNA"/>
</dbReference>
<dbReference type="PANTHER" id="PTHR43297">
    <property type="entry name" value="OLIGOPEPTIDE TRANSPORT ATP-BINDING PROTEIN APPD"/>
    <property type="match status" value="1"/>
</dbReference>
<dbReference type="GO" id="GO:0005524">
    <property type="term" value="F:ATP binding"/>
    <property type="evidence" value="ECO:0007669"/>
    <property type="project" value="UniProtKB-KW"/>
</dbReference>
<dbReference type="Pfam" id="PF08352">
    <property type="entry name" value="oligo_HPY"/>
    <property type="match status" value="1"/>
</dbReference>
<evidence type="ECO:0000256" key="5">
    <source>
        <dbReference type="ARBA" id="ARBA00022741"/>
    </source>
</evidence>
<dbReference type="Gene3D" id="3.40.50.300">
    <property type="entry name" value="P-loop containing nucleotide triphosphate hydrolases"/>
    <property type="match status" value="1"/>
</dbReference>
<proteinExistence type="inferred from homology"/>
<dbReference type="OrthoDB" id="9815712at2"/>
<dbReference type="Proteomes" id="UP000199647">
    <property type="component" value="Unassembled WGS sequence"/>
</dbReference>
<dbReference type="InterPro" id="IPR050388">
    <property type="entry name" value="ABC_Ni/Peptide_Import"/>
</dbReference>
<dbReference type="InterPro" id="IPR003439">
    <property type="entry name" value="ABC_transporter-like_ATP-bd"/>
</dbReference>
<dbReference type="PROSITE" id="PS50893">
    <property type="entry name" value="ABC_TRANSPORTER_2"/>
    <property type="match status" value="1"/>
</dbReference>
<evidence type="ECO:0000256" key="7">
    <source>
        <dbReference type="ARBA" id="ARBA00023136"/>
    </source>
</evidence>
<dbReference type="InterPro" id="IPR003593">
    <property type="entry name" value="AAA+_ATPase"/>
</dbReference>
<dbReference type="NCBIfam" id="TIGR01727">
    <property type="entry name" value="oligo_HPY"/>
    <property type="match status" value="1"/>
</dbReference>
<dbReference type="SUPFAM" id="SSF52540">
    <property type="entry name" value="P-loop containing nucleoside triphosphate hydrolases"/>
    <property type="match status" value="1"/>
</dbReference>
<evidence type="ECO:0000256" key="2">
    <source>
        <dbReference type="ARBA" id="ARBA00005417"/>
    </source>
</evidence>
<dbReference type="Pfam" id="PF00005">
    <property type="entry name" value="ABC_tran"/>
    <property type="match status" value="1"/>
</dbReference>
<dbReference type="GO" id="GO:0055085">
    <property type="term" value="P:transmembrane transport"/>
    <property type="evidence" value="ECO:0007669"/>
    <property type="project" value="UniProtKB-ARBA"/>
</dbReference>
<evidence type="ECO:0000256" key="3">
    <source>
        <dbReference type="ARBA" id="ARBA00022448"/>
    </source>
</evidence>
<dbReference type="AlphaFoldDB" id="A0A1H9B682"/>
<dbReference type="GO" id="GO:0016887">
    <property type="term" value="F:ATP hydrolysis activity"/>
    <property type="evidence" value="ECO:0007669"/>
    <property type="project" value="InterPro"/>
</dbReference>
<reference evidence="9 10" key="1">
    <citation type="submission" date="2016-10" db="EMBL/GenBank/DDBJ databases">
        <authorList>
            <person name="de Groot N.N."/>
        </authorList>
    </citation>
    <scope>NUCLEOTIDE SEQUENCE [LARGE SCALE GENOMIC DNA]</scope>
    <source>
        <strain evidence="9 10">A52C2</strain>
    </source>
</reference>
<accession>A0A1H9B682</accession>
<sequence>MSAAAPAFLEVSDLRIGFPGRAGDVPVVHGVDFALSAGETLALVGESGSGKSLTALSLIDLLPGGARRLGGRIRIGENQLDTLSSNAIRKIRGGEIAMIFQDPLSALNPAFTVGRQLTDAIRSHHPLSRGAAAKRAEELLDLVGIPSPKARLHSFPHEMSGGQRQRVAIALALASGPKLLIADEPTTALDVTVQAQIMALLARLRQELGLAILLISHNLDLVAEICHRVAVMYAGRIVETNTVEEIFRRPQHPYTRMLLDCIPRLDDRPGPLATIPGEPPLFGKLPSGCPFRPRCPAAHERCLAMPPAFPQEAGQAACWLAA</sequence>
<keyword evidence="5" id="KW-0547">Nucleotide-binding</keyword>
<dbReference type="InterPro" id="IPR017871">
    <property type="entry name" value="ABC_transporter-like_CS"/>
</dbReference>
<evidence type="ECO:0000313" key="9">
    <source>
        <dbReference type="EMBL" id="SEP84221.1"/>
    </source>
</evidence>
<evidence type="ECO:0000259" key="8">
    <source>
        <dbReference type="PROSITE" id="PS50893"/>
    </source>
</evidence>
<gene>
    <name evidence="9" type="ORF">SAMN05216548_101617</name>
</gene>
<dbReference type="RefSeq" id="WP_092495075.1">
    <property type="nucleotide sequence ID" value="NZ_FOFG01000001.1"/>
</dbReference>
<evidence type="ECO:0000256" key="6">
    <source>
        <dbReference type="ARBA" id="ARBA00022840"/>
    </source>
</evidence>
<keyword evidence="4" id="KW-1003">Cell membrane</keyword>
<evidence type="ECO:0000256" key="1">
    <source>
        <dbReference type="ARBA" id="ARBA00004417"/>
    </source>
</evidence>
<evidence type="ECO:0000313" key="10">
    <source>
        <dbReference type="Proteomes" id="UP000199647"/>
    </source>
</evidence>
<dbReference type="InterPro" id="IPR027417">
    <property type="entry name" value="P-loop_NTPase"/>
</dbReference>
<dbReference type="GO" id="GO:0005886">
    <property type="term" value="C:plasma membrane"/>
    <property type="evidence" value="ECO:0007669"/>
    <property type="project" value="UniProtKB-SubCell"/>
</dbReference>
<dbReference type="SMART" id="SM00382">
    <property type="entry name" value="AAA"/>
    <property type="match status" value="1"/>
</dbReference>
<comment type="similarity">
    <text evidence="2">Belongs to the ABC transporter superfamily.</text>
</comment>
<dbReference type="GO" id="GO:0015833">
    <property type="term" value="P:peptide transport"/>
    <property type="evidence" value="ECO:0007669"/>
    <property type="project" value="InterPro"/>
</dbReference>
<dbReference type="STRING" id="1855383.SAMN05216548_101617"/>
<keyword evidence="6 9" id="KW-0067">ATP-binding</keyword>
<dbReference type="CDD" id="cd03257">
    <property type="entry name" value="ABC_NikE_OppD_transporters"/>
    <property type="match status" value="1"/>
</dbReference>
<dbReference type="PROSITE" id="PS00211">
    <property type="entry name" value="ABC_TRANSPORTER_1"/>
    <property type="match status" value="1"/>
</dbReference>
<dbReference type="FunFam" id="3.40.50.300:FF:000016">
    <property type="entry name" value="Oligopeptide ABC transporter ATP-binding component"/>
    <property type="match status" value="1"/>
</dbReference>
<protein>
    <submittedName>
        <fullName evidence="9">Peptide/nickel transport system ATP-binding protein/peptide/nickel transport system ATP-binding protein/oligopeptide transport system ATP-binding protein/dipeptide transport system ATP-binding protein</fullName>
    </submittedName>
</protein>
<dbReference type="InterPro" id="IPR013563">
    <property type="entry name" value="Oligopep_ABC_C"/>
</dbReference>
<keyword evidence="10" id="KW-1185">Reference proteome</keyword>